<keyword evidence="2" id="KW-1185">Reference proteome</keyword>
<gene>
    <name evidence="1" type="ORF">PEDI_46070</name>
</gene>
<proteinExistence type="predicted"/>
<sequence length="85" mass="9515">MRRKMNGDIPFCCSAINESAFGKYNTMISSHPQKMCTNHMFTIPLLFSKEGQFSKLVADFPTVRVADVKNSHAVEQAMELCKNAA</sequence>
<name>A0AAN4W4R0_9BACT</name>
<accession>A0AAN4W4R0</accession>
<evidence type="ECO:0000313" key="2">
    <source>
        <dbReference type="Proteomes" id="UP001310022"/>
    </source>
</evidence>
<reference evidence="1 2" key="1">
    <citation type="submission" date="2021-12" db="EMBL/GenBank/DDBJ databases">
        <title>Genome sequencing of bacteria with rrn-lacking chromosome and rrn-plasmid.</title>
        <authorList>
            <person name="Anda M."/>
            <person name="Iwasaki W."/>
        </authorList>
    </citation>
    <scope>NUCLEOTIDE SEQUENCE [LARGE SCALE GENOMIC DNA]</scope>
    <source>
        <strain evidence="1 2">NBRC 15940</strain>
    </source>
</reference>
<dbReference type="AlphaFoldDB" id="A0AAN4W4R0"/>
<organism evidence="1 2">
    <name type="scientific">Persicobacter diffluens</name>
    <dbReference type="NCBI Taxonomy" id="981"/>
    <lineage>
        <taxon>Bacteria</taxon>
        <taxon>Pseudomonadati</taxon>
        <taxon>Bacteroidota</taxon>
        <taxon>Cytophagia</taxon>
        <taxon>Cytophagales</taxon>
        <taxon>Persicobacteraceae</taxon>
        <taxon>Persicobacter</taxon>
    </lineage>
</organism>
<dbReference type="EMBL" id="BQKE01000004">
    <property type="protein sequence ID" value="GJM64055.1"/>
    <property type="molecule type" value="Genomic_DNA"/>
</dbReference>
<evidence type="ECO:0000313" key="1">
    <source>
        <dbReference type="EMBL" id="GJM64055.1"/>
    </source>
</evidence>
<comment type="caution">
    <text evidence="1">The sequence shown here is derived from an EMBL/GenBank/DDBJ whole genome shotgun (WGS) entry which is preliminary data.</text>
</comment>
<protein>
    <submittedName>
        <fullName evidence="1">Uncharacterized protein</fullName>
    </submittedName>
</protein>
<dbReference type="Proteomes" id="UP001310022">
    <property type="component" value="Unassembled WGS sequence"/>
</dbReference>